<dbReference type="FunFam" id="3.40.50.300:FF:001425">
    <property type="entry name" value="Dynamin GTPase, putative"/>
    <property type="match status" value="1"/>
</dbReference>
<dbReference type="GO" id="GO:0016020">
    <property type="term" value="C:membrane"/>
    <property type="evidence" value="ECO:0007669"/>
    <property type="project" value="TreeGrafter"/>
</dbReference>
<dbReference type="PROSITE" id="PS51718">
    <property type="entry name" value="G_DYNAMIN_2"/>
    <property type="match status" value="1"/>
</dbReference>
<evidence type="ECO:0000259" key="4">
    <source>
        <dbReference type="PROSITE" id="PS51718"/>
    </source>
</evidence>
<keyword evidence="6" id="KW-1185">Reference proteome</keyword>
<dbReference type="InterPro" id="IPR030381">
    <property type="entry name" value="G_DYNAMIN_dom"/>
</dbReference>
<dbReference type="AlphaFoldDB" id="A0A8E2FCR5"/>
<evidence type="ECO:0000313" key="6">
    <source>
        <dbReference type="Proteomes" id="UP000250140"/>
    </source>
</evidence>
<dbReference type="GO" id="GO:0005874">
    <property type="term" value="C:microtubule"/>
    <property type="evidence" value="ECO:0007669"/>
    <property type="project" value="TreeGrafter"/>
</dbReference>
<dbReference type="OrthoDB" id="415706at2759"/>
<dbReference type="SUPFAM" id="SSF52540">
    <property type="entry name" value="P-loop containing nucleoside triphosphate hydrolases"/>
    <property type="match status" value="1"/>
</dbReference>
<keyword evidence="2" id="KW-0342">GTP-binding</keyword>
<accession>A0A8E2FCR5</accession>
<proteinExistence type="predicted"/>
<dbReference type="PROSITE" id="PS51388">
    <property type="entry name" value="GED"/>
    <property type="match status" value="1"/>
</dbReference>
<dbReference type="GO" id="GO:0005525">
    <property type="term" value="F:GTP binding"/>
    <property type="evidence" value="ECO:0007669"/>
    <property type="project" value="InterPro"/>
</dbReference>
<dbReference type="Gene3D" id="3.40.50.300">
    <property type="entry name" value="P-loop containing nucleotide triphosphate hydrolases"/>
    <property type="match status" value="1"/>
</dbReference>
<dbReference type="InterPro" id="IPR022812">
    <property type="entry name" value="Dynamin"/>
</dbReference>
<protein>
    <submittedName>
        <fullName evidence="5">Uncharacterized protein</fullName>
    </submittedName>
</protein>
<evidence type="ECO:0000259" key="3">
    <source>
        <dbReference type="PROSITE" id="PS51388"/>
    </source>
</evidence>
<dbReference type="PANTHER" id="PTHR11566:SF66">
    <property type="entry name" value="INTERFERON-INDUCED GTP-BINDING PROTEIN MX"/>
    <property type="match status" value="1"/>
</dbReference>
<dbReference type="InterPro" id="IPR020850">
    <property type="entry name" value="GED_dom"/>
</dbReference>
<dbReference type="Pfam" id="PF00350">
    <property type="entry name" value="Dynamin_N"/>
    <property type="match status" value="1"/>
</dbReference>
<dbReference type="InterPro" id="IPR027417">
    <property type="entry name" value="P-loop_NTPase"/>
</dbReference>
<dbReference type="CDD" id="cd08771">
    <property type="entry name" value="DLP_1"/>
    <property type="match status" value="1"/>
</dbReference>
<reference evidence="5 6" key="1">
    <citation type="journal article" date="2016" name="Nat. Commun.">
        <title>Ectomycorrhizal ecology is imprinted in the genome of the dominant symbiotic fungus Cenococcum geophilum.</title>
        <authorList>
            <consortium name="DOE Joint Genome Institute"/>
            <person name="Peter M."/>
            <person name="Kohler A."/>
            <person name="Ohm R.A."/>
            <person name="Kuo A."/>
            <person name="Krutzmann J."/>
            <person name="Morin E."/>
            <person name="Arend M."/>
            <person name="Barry K.W."/>
            <person name="Binder M."/>
            <person name="Choi C."/>
            <person name="Clum A."/>
            <person name="Copeland A."/>
            <person name="Grisel N."/>
            <person name="Haridas S."/>
            <person name="Kipfer T."/>
            <person name="LaButti K."/>
            <person name="Lindquist E."/>
            <person name="Lipzen A."/>
            <person name="Maire R."/>
            <person name="Meier B."/>
            <person name="Mihaltcheva S."/>
            <person name="Molinier V."/>
            <person name="Murat C."/>
            <person name="Poggeler S."/>
            <person name="Quandt C.A."/>
            <person name="Sperisen C."/>
            <person name="Tritt A."/>
            <person name="Tisserant E."/>
            <person name="Crous P.W."/>
            <person name="Henrissat B."/>
            <person name="Nehls U."/>
            <person name="Egli S."/>
            <person name="Spatafora J.W."/>
            <person name="Grigoriev I.V."/>
            <person name="Martin F.M."/>
        </authorList>
    </citation>
    <scope>NUCLEOTIDE SEQUENCE [LARGE SCALE GENOMIC DNA]</scope>
    <source>
        <strain evidence="5 6">CBS 207.34</strain>
    </source>
</reference>
<dbReference type="InterPro" id="IPR000375">
    <property type="entry name" value="Dynamin_stalk"/>
</dbReference>
<dbReference type="GO" id="GO:0005739">
    <property type="term" value="C:mitochondrion"/>
    <property type="evidence" value="ECO:0007669"/>
    <property type="project" value="TreeGrafter"/>
</dbReference>
<dbReference type="GO" id="GO:0000266">
    <property type="term" value="P:mitochondrial fission"/>
    <property type="evidence" value="ECO:0007669"/>
    <property type="project" value="TreeGrafter"/>
</dbReference>
<dbReference type="GO" id="GO:0016559">
    <property type="term" value="P:peroxisome fission"/>
    <property type="evidence" value="ECO:0007669"/>
    <property type="project" value="TreeGrafter"/>
</dbReference>
<evidence type="ECO:0000256" key="1">
    <source>
        <dbReference type="ARBA" id="ARBA00022741"/>
    </source>
</evidence>
<name>A0A8E2FCR5_9PEZI</name>
<dbReference type="EMBL" id="KV748562">
    <property type="protein sequence ID" value="OCL14543.1"/>
    <property type="molecule type" value="Genomic_DNA"/>
</dbReference>
<dbReference type="SMART" id="SM00053">
    <property type="entry name" value="DYNc"/>
    <property type="match status" value="1"/>
</dbReference>
<dbReference type="GO" id="GO:0003924">
    <property type="term" value="F:GTPase activity"/>
    <property type="evidence" value="ECO:0007669"/>
    <property type="project" value="InterPro"/>
</dbReference>
<feature type="domain" description="Dynamin-type G" evidence="4">
    <location>
        <begin position="30"/>
        <end position="319"/>
    </location>
</feature>
<dbReference type="InterPro" id="IPR045063">
    <property type="entry name" value="Dynamin_N"/>
</dbReference>
<dbReference type="GO" id="GO:0048312">
    <property type="term" value="P:intracellular distribution of mitochondria"/>
    <property type="evidence" value="ECO:0007669"/>
    <property type="project" value="TreeGrafter"/>
</dbReference>
<evidence type="ECO:0000313" key="5">
    <source>
        <dbReference type="EMBL" id="OCL14543.1"/>
    </source>
</evidence>
<dbReference type="PRINTS" id="PR00195">
    <property type="entry name" value="DYNAMIN"/>
</dbReference>
<dbReference type="Proteomes" id="UP000250140">
    <property type="component" value="Unassembled WGS sequence"/>
</dbReference>
<sequence length="722" mass="83145">MTSLDALQTEDMRKIMDVVDELRRAGVGSVLQLPQLVVCGDQSYGKSSVSEAITEIPFPRKENLCTRFATEIILRQSRSESISTKIIPDKSRPLNELKKLKSFKKTISSFEDLPILMDEATKLMGLGDDIRSGSLRAFSRNVLSIEICGPGRTQLTLVDLPGLIHSANKNQSKKDVDFVRSLVHEYIGNQRTIILAVVSAKNDYANQIILKKARDFDQNGSRTLGLITKSDFLDADSENELSWIEPAQNKDIYFELGWHILKNRSEKDSHKSFEERNRSEELFFSKCRHKELVPNHVGIVSLRARLSTLLHRHLKQELPQLQKELDEKYKQTTQDLQQLGDPRSTLRDQKRFLMKLGANYKQIVDAAMDGHYETPCFGHIHAVEQPVEHPNNLKRVRAVIQHLNLQFARQMAQYGSKYKIIEDTKEAKNIMLEDLPKVRVEEHYAQQAKFQISMKRTEAIKWVQGVLERTRGQELPGNFNPSLISELFQDLSSPWKDLAIAHIIRIDDILKKVATDLLEYLSTPDISFRLQGKMKRDMAKRMERALAELEKIDEDRHRHPITYNGHYTLTIQKQRNKRNATKIQTLAEKRTTQTLWSKQTNSYVHSIDSIAFAQGFESEYMEYDMDKFSAEDAFNCQLAYYKDELKYFVGVVTKQVIERCLIHSLAGETLSQEIIGDMTAEDIKLVAEEPEETTCKREYLEGRKYTLENDQNTFRSALGIVQ</sequence>
<organism evidence="5 6">
    <name type="scientific">Glonium stellatum</name>
    <dbReference type="NCBI Taxonomy" id="574774"/>
    <lineage>
        <taxon>Eukaryota</taxon>
        <taxon>Fungi</taxon>
        <taxon>Dikarya</taxon>
        <taxon>Ascomycota</taxon>
        <taxon>Pezizomycotina</taxon>
        <taxon>Dothideomycetes</taxon>
        <taxon>Pleosporomycetidae</taxon>
        <taxon>Gloniales</taxon>
        <taxon>Gloniaceae</taxon>
        <taxon>Glonium</taxon>
    </lineage>
</organism>
<dbReference type="PANTHER" id="PTHR11566">
    <property type="entry name" value="DYNAMIN"/>
    <property type="match status" value="1"/>
</dbReference>
<dbReference type="GO" id="GO:0006897">
    <property type="term" value="P:endocytosis"/>
    <property type="evidence" value="ECO:0007669"/>
    <property type="project" value="TreeGrafter"/>
</dbReference>
<dbReference type="Pfam" id="PF01031">
    <property type="entry name" value="Dynamin_M"/>
    <property type="match status" value="1"/>
</dbReference>
<keyword evidence="1" id="KW-0547">Nucleotide-binding</keyword>
<dbReference type="InterPro" id="IPR001401">
    <property type="entry name" value="Dynamin_GTPase"/>
</dbReference>
<feature type="domain" description="GED" evidence="3">
    <location>
        <begin position="630"/>
        <end position="722"/>
    </location>
</feature>
<gene>
    <name evidence="5" type="ORF">AOQ84DRAFT_428835</name>
</gene>
<dbReference type="GO" id="GO:0008017">
    <property type="term" value="F:microtubule binding"/>
    <property type="evidence" value="ECO:0007669"/>
    <property type="project" value="TreeGrafter"/>
</dbReference>
<evidence type="ECO:0000256" key="2">
    <source>
        <dbReference type="ARBA" id="ARBA00023134"/>
    </source>
</evidence>